<comment type="pathway">
    <text evidence="2">Lipid metabolism.</text>
</comment>
<evidence type="ECO:0000256" key="12">
    <source>
        <dbReference type="ARBA" id="ARBA00024326"/>
    </source>
</evidence>
<keyword evidence="10" id="KW-1208">Phospholipid metabolism</keyword>
<dbReference type="NCBIfam" id="TIGR00163">
    <property type="entry name" value="PS_decarb"/>
    <property type="match status" value="1"/>
</dbReference>
<keyword evidence="5" id="KW-0210">Decarboxylase</keyword>
<evidence type="ECO:0000256" key="4">
    <source>
        <dbReference type="ARBA" id="ARBA00022516"/>
    </source>
</evidence>
<evidence type="ECO:0000313" key="13">
    <source>
        <dbReference type="EMBL" id="MDN3570614.1"/>
    </source>
</evidence>
<keyword evidence="8" id="KW-0594">Phospholipid biosynthesis</keyword>
<comment type="caution">
    <text evidence="13">The sequence shown here is derived from an EMBL/GenBank/DDBJ whole genome shotgun (WGS) entry which is preliminary data.</text>
</comment>
<sequence length="303" mass="33215">MMTVTEFRLRRILAQLGAQEDLNFLLTNRLPRRLATRFMGWFSRIEQPLVRDLSIAAWRLFCEVDLSDAQEARFPSLHAAFVRALRTDARPIDADPAILTSPCDAILGAHGRIEAGRLYQIKGLSYRLADLLGGDEGLAQSHEGGAYATLRLTAGMYHRFHAPHDLRVESVRHIWGDTWNVNPIALKRVEALFCRNERAVIRLAVAEAGHAVTLVPVAAILVAGLRLGFLPEGAALRRTGGRTLATSARLGKGAEMGWFEHGSTLVVLAPAGFDLRPGLVEGARLRVGAPLMRLPDPVASPML</sequence>
<dbReference type="InterPro" id="IPR003817">
    <property type="entry name" value="PS_Dcarbxylase"/>
</dbReference>
<evidence type="ECO:0000256" key="1">
    <source>
        <dbReference type="ARBA" id="ARBA00001928"/>
    </source>
</evidence>
<comment type="cofactor">
    <cofactor evidence="1">
        <name>pyruvate</name>
        <dbReference type="ChEBI" id="CHEBI:15361"/>
    </cofactor>
</comment>
<gene>
    <name evidence="13" type="primary">asd</name>
    <name evidence="13" type="ORF">QWZ18_08260</name>
</gene>
<evidence type="ECO:0000256" key="5">
    <source>
        <dbReference type="ARBA" id="ARBA00022793"/>
    </source>
</evidence>
<evidence type="ECO:0000256" key="6">
    <source>
        <dbReference type="ARBA" id="ARBA00023098"/>
    </source>
</evidence>
<dbReference type="Proteomes" id="UP001244297">
    <property type="component" value="Unassembled WGS sequence"/>
</dbReference>
<accession>A0ABT8AMH8</accession>
<dbReference type="RefSeq" id="WP_238285486.1">
    <property type="nucleotide sequence ID" value="NZ_BPQS01000003.1"/>
</dbReference>
<evidence type="ECO:0000256" key="3">
    <source>
        <dbReference type="ARBA" id="ARBA00012243"/>
    </source>
</evidence>
<keyword evidence="7" id="KW-0865">Zymogen</keyword>
<keyword evidence="6" id="KW-0443">Lipid metabolism</keyword>
<evidence type="ECO:0000256" key="9">
    <source>
        <dbReference type="ARBA" id="ARBA00023239"/>
    </source>
</evidence>
<dbReference type="Pfam" id="PF02666">
    <property type="entry name" value="PS_Dcarbxylase"/>
    <property type="match status" value="1"/>
</dbReference>
<dbReference type="EC" id="4.1.1.65" evidence="3"/>
<keyword evidence="14" id="KW-1185">Reference proteome</keyword>
<evidence type="ECO:0000256" key="10">
    <source>
        <dbReference type="ARBA" id="ARBA00023264"/>
    </source>
</evidence>
<reference evidence="14" key="1">
    <citation type="journal article" date="2019" name="Int. J. Syst. Evol. Microbiol.">
        <title>The Global Catalogue of Microorganisms (GCM) 10K type strain sequencing project: providing services to taxonomists for standard genome sequencing and annotation.</title>
        <authorList>
            <consortium name="The Broad Institute Genomics Platform"/>
            <consortium name="The Broad Institute Genome Sequencing Center for Infectious Disease"/>
            <person name="Wu L."/>
            <person name="Ma J."/>
        </authorList>
    </citation>
    <scope>NUCLEOTIDE SEQUENCE [LARGE SCALE GENOMIC DNA]</scope>
    <source>
        <strain evidence="14">CECT 7806</strain>
    </source>
</reference>
<evidence type="ECO:0000256" key="11">
    <source>
        <dbReference type="ARBA" id="ARBA00023317"/>
    </source>
</evidence>
<keyword evidence="9 13" id="KW-0456">Lyase</keyword>
<evidence type="ECO:0000256" key="7">
    <source>
        <dbReference type="ARBA" id="ARBA00023145"/>
    </source>
</evidence>
<evidence type="ECO:0000313" key="14">
    <source>
        <dbReference type="Proteomes" id="UP001244297"/>
    </source>
</evidence>
<keyword evidence="4" id="KW-0444">Lipid biosynthesis</keyword>
<proteinExistence type="predicted"/>
<dbReference type="InterPro" id="IPR033177">
    <property type="entry name" value="PSD-B"/>
</dbReference>
<dbReference type="PANTHER" id="PTHR10067:SF6">
    <property type="entry name" value="PHOSPHATIDYLSERINE DECARBOXYLASE PROENZYME, MITOCHONDRIAL"/>
    <property type="match status" value="1"/>
</dbReference>
<evidence type="ECO:0000256" key="2">
    <source>
        <dbReference type="ARBA" id="ARBA00005189"/>
    </source>
</evidence>
<evidence type="ECO:0000256" key="8">
    <source>
        <dbReference type="ARBA" id="ARBA00023209"/>
    </source>
</evidence>
<keyword evidence="11" id="KW-0670">Pyruvate</keyword>
<dbReference type="EMBL" id="JAUFPT010000023">
    <property type="protein sequence ID" value="MDN3570614.1"/>
    <property type="molecule type" value="Genomic_DNA"/>
</dbReference>
<name>A0ABT8AMH8_9HYPH</name>
<dbReference type="PANTHER" id="PTHR10067">
    <property type="entry name" value="PHOSPHATIDYLSERINE DECARBOXYLASE"/>
    <property type="match status" value="1"/>
</dbReference>
<organism evidence="13 14">
    <name type="scientific">Methylobacterium longum</name>
    <dbReference type="NCBI Taxonomy" id="767694"/>
    <lineage>
        <taxon>Bacteria</taxon>
        <taxon>Pseudomonadati</taxon>
        <taxon>Pseudomonadota</taxon>
        <taxon>Alphaproteobacteria</taxon>
        <taxon>Hyphomicrobiales</taxon>
        <taxon>Methylobacteriaceae</taxon>
        <taxon>Methylobacterium</taxon>
    </lineage>
</organism>
<protein>
    <recommendedName>
        <fullName evidence="3">phosphatidylserine decarboxylase</fullName>
        <ecNumber evidence="3">4.1.1.65</ecNumber>
    </recommendedName>
</protein>
<dbReference type="GO" id="GO:0004609">
    <property type="term" value="F:phosphatidylserine decarboxylase activity"/>
    <property type="evidence" value="ECO:0007669"/>
    <property type="project" value="UniProtKB-EC"/>
</dbReference>
<comment type="pathway">
    <text evidence="12">Phospholipid metabolism; phosphatidylethanolamine biosynthesis.</text>
</comment>